<organism evidence="2 3">
    <name type="scientific">Penicillium salamii</name>
    <dbReference type="NCBI Taxonomy" id="1612424"/>
    <lineage>
        <taxon>Eukaryota</taxon>
        <taxon>Fungi</taxon>
        <taxon>Dikarya</taxon>
        <taxon>Ascomycota</taxon>
        <taxon>Pezizomycotina</taxon>
        <taxon>Eurotiomycetes</taxon>
        <taxon>Eurotiomycetidae</taxon>
        <taxon>Eurotiales</taxon>
        <taxon>Aspergillaceae</taxon>
        <taxon>Penicillium</taxon>
    </lineage>
</organism>
<feature type="compositionally biased region" description="Acidic residues" evidence="1">
    <location>
        <begin position="91"/>
        <end position="102"/>
    </location>
</feature>
<protein>
    <submittedName>
        <fullName evidence="2">Uncharacterized protein</fullName>
    </submittedName>
</protein>
<comment type="caution">
    <text evidence="2">The sequence shown here is derived from an EMBL/GenBank/DDBJ whole genome shotgun (WGS) entry which is preliminary data.</text>
</comment>
<evidence type="ECO:0000313" key="3">
    <source>
        <dbReference type="Proteomes" id="UP001152649"/>
    </source>
</evidence>
<proteinExistence type="predicted"/>
<dbReference type="OrthoDB" id="4188844at2759"/>
<feature type="compositionally biased region" description="Polar residues" evidence="1">
    <location>
        <begin position="38"/>
        <end position="55"/>
    </location>
</feature>
<accession>A0A9W4J2L2</accession>
<dbReference type="Proteomes" id="UP001152649">
    <property type="component" value="Unassembled WGS sequence"/>
</dbReference>
<feature type="region of interest" description="Disordered" evidence="1">
    <location>
        <begin position="1"/>
        <end position="59"/>
    </location>
</feature>
<name>A0A9W4J2L2_9EURO</name>
<feature type="region of interest" description="Disordered" evidence="1">
    <location>
        <begin position="90"/>
        <end position="112"/>
    </location>
</feature>
<feature type="compositionally biased region" description="Low complexity" evidence="1">
    <location>
        <begin position="24"/>
        <end position="37"/>
    </location>
</feature>
<evidence type="ECO:0000313" key="2">
    <source>
        <dbReference type="EMBL" id="CAG8365821.1"/>
    </source>
</evidence>
<evidence type="ECO:0000256" key="1">
    <source>
        <dbReference type="SAM" id="MobiDB-lite"/>
    </source>
</evidence>
<keyword evidence="3" id="KW-1185">Reference proteome</keyword>
<sequence length="186" mass="20620">MTNPSSVRRNLFHGNLSRRPASAGPPNGVLPNGVVPNTSVSNRPTRLKPTSSDSGPQIRALKAENKDIVARDKSGGYKLEVPILPPALVGEDGEELEQEENADPPALTGPEKESMVLRPCGREIHADMETEFEQDLLEMMIRHRNGHPDVEPEEILHAMHDSLREKAASLDEDNWMFEPERDSFAN</sequence>
<reference evidence="2" key="1">
    <citation type="submission" date="2021-07" db="EMBL/GenBank/DDBJ databases">
        <authorList>
            <person name="Branca A.L. A."/>
        </authorList>
    </citation>
    <scope>NUCLEOTIDE SEQUENCE</scope>
</reference>
<dbReference type="AlphaFoldDB" id="A0A9W4J2L2"/>
<dbReference type="EMBL" id="CAJVPG010000166">
    <property type="protein sequence ID" value="CAG8365821.1"/>
    <property type="molecule type" value="Genomic_DNA"/>
</dbReference>
<gene>
    <name evidence="2" type="ORF">PSALAMII_LOCUS4230</name>
</gene>